<evidence type="ECO:0000313" key="3">
    <source>
        <dbReference type="EMBL" id="CDF34358.1"/>
    </source>
</evidence>
<dbReference type="Pfam" id="PF13517">
    <property type="entry name" value="FG-GAP_3"/>
    <property type="match status" value="1"/>
</dbReference>
<dbReference type="Gramene" id="CDF34358">
    <property type="protein sequence ID" value="CDF34358"/>
    <property type="gene ID" value="CHC_T00002982001"/>
</dbReference>
<dbReference type="InterPro" id="IPR011519">
    <property type="entry name" value="UnbV_ASPIC"/>
</dbReference>
<gene>
    <name evidence="3" type="ORF">CHC_T00002982001</name>
</gene>
<dbReference type="InterPro" id="IPR028994">
    <property type="entry name" value="Integrin_alpha_N"/>
</dbReference>
<accession>R7Q973</accession>
<reference evidence="4" key="1">
    <citation type="journal article" date="2013" name="Proc. Natl. Acad. Sci. U.S.A.">
        <title>Genome structure and metabolic features in the red seaweed Chondrus crispus shed light on evolution of the Archaeplastida.</title>
        <authorList>
            <person name="Collen J."/>
            <person name="Porcel B."/>
            <person name="Carre W."/>
            <person name="Ball S.G."/>
            <person name="Chaparro C."/>
            <person name="Tonon T."/>
            <person name="Barbeyron T."/>
            <person name="Michel G."/>
            <person name="Noel B."/>
            <person name="Valentin K."/>
            <person name="Elias M."/>
            <person name="Artiguenave F."/>
            <person name="Arun A."/>
            <person name="Aury J.M."/>
            <person name="Barbosa-Neto J.F."/>
            <person name="Bothwell J.H."/>
            <person name="Bouget F.Y."/>
            <person name="Brillet L."/>
            <person name="Cabello-Hurtado F."/>
            <person name="Capella-Gutierrez S."/>
            <person name="Charrier B."/>
            <person name="Cladiere L."/>
            <person name="Cock J.M."/>
            <person name="Coelho S.M."/>
            <person name="Colleoni C."/>
            <person name="Czjzek M."/>
            <person name="Da Silva C."/>
            <person name="Delage L."/>
            <person name="Denoeud F."/>
            <person name="Deschamps P."/>
            <person name="Dittami S.M."/>
            <person name="Gabaldon T."/>
            <person name="Gachon C.M."/>
            <person name="Groisillier A."/>
            <person name="Herve C."/>
            <person name="Jabbari K."/>
            <person name="Katinka M."/>
            <person name="Kloareg B."/>
            <person name="Kowalczyk N."/>
            <person name="Labadie K."/>
            <person name="Leblanc C."/>
            <person name="Lopez P.J."/>
            <person name="McLachlan D.H."/>
            <person name="Meslet-Cladiere L."/>
            <person name="Moustafa A."/>
            <person name="Nehr Z."/>
            <person name="Nyvall Collen P."/>
            <person name="Panaud O."/>
            <person name="Partensky F."/>
            <person name="Poulain J."/>
            <person name="Rensing S.A."/>
            <person name="Rousvoal S."/>
            <person name="Samson G."/>
            <person name="Symeonidi A."/>
            <person name="Weissenbach J."/>
            <person name="Zambounis A."/>
            <person name="Wincker P."/>
            <person name="Boyen C."/>
        </authorList>
    </citation>
    <scope>NUCLEOTIDE SEQUENCE [LARGE SCALE GENOMIC DNA]</scope>
    <source>
        <strain evidence="4">cv. Stackhouse</strain>
    </source>
</reference>
<dbReference type="OrthoDB" id="10051983at2759"/>
<dbReference type="Gene3D" id="2.130.10.130">
    <property type="entry name" value="Integrin alpha, N-terminal"/>
    <property type="match status" value="1"/>
</dbReference>
<dbReference type="Pfam" id="PF07593">
    <property type="entry name" value="UnbV_ASPIC"/>
    <property type="match status" value="1"/>
</dbReference>
<keyword evidence="4" id="KW-1185">Reference proteome</keyword>
<dbReference type="PhylomeDB" id="R7Q973"/>
<organism evidence="3 4">
    <name type="scientific">Chondrus crispus</name>
    <name type="common">Carrageen Irish moss</name>
    <name type="synonym">Polymorpha crispa</name>
    <dbReference type="NCBI Taxonomy" id="2769"/>
    <lineage>
        <taxon>Eukaryota</taxon>
        <taxon>Rhodophyta</taxon>
        <taxon>Florideophyceae</taxon>
        <taxon>Rhodymeniophycidae</taxon>
        <taxon>Gigartinales</taxon>
        <taxon>Gigartinaceae</taxon>
        <taxon>Chondrus</taxon>
    </lineage>
</organism>
<evidence type="ECO:0000259" key="2">
    <source>
        <dbReference type="Pfam" id="PF07593"/>
    </source>
</evidence>
<dbReference type="InterPro" id="IPR013517">
    <property type="entry name" value="FG-GAP"/>
</dbReference>
<keyword evidence="1" id="KW-0732">Signal</keyword>
<dbReference type="PANTHER" id="PTHR16026">
    <property type="entry name" value="CARTILAGE ACIDIC PROTEIN 1"/>
    <property type="match status" value="1"/>
</dbReference>
<dbReference type="Proteomes" id="UP000012073">
    <property type="component" value="Unassembled WGS sequence"/>
</dbReference>
<dbReference type="InterPro" id="IPR027039">
    <property type="entry name" value="Crtac1"/>
</dbReference>
<dbReference type="EMBL" id="HG001687">
    <property type="protein sequence ID" value="CDF34358.1"/>
    <property type="molecule type" value="Genomic_DNA"/>
</dbReference>
<dbReference type="AlphaFoldDB" id="R7Q973"/>
<proteinExistence type="predicted"/>
<feature type="domain" description="ASPIC/UnbV" evidence="2">
    <location>
        <begin position="113"/>
        <end position="180"/>
    </location>
</feature>
<dbReference type="SUPFAM" id="SSF69318">
    <property type="entry name" value="Integrin alpha N-terminal domain"/>
    <property type="match status" value="1"/>
</dbReference>
<dbReference type="GeneID" id="17321891"/>
<protein>
    <recommendedName>
        <fullName evidence="2">ASPIC/UnbV domain-containing protein</fullName>
    </recommendedName>
</protein>
<dbReference type="PANTHER" id="PTHR16026:SF0">
    <property type="entry name" value="CARTILAGE ACIDIC PROTEIN 1"/>
    <property type="match status" value="1"/>
</dbReference>
<evidence type="ECO:0000256" key="1">
    <source>
        <dbReference type="ARBA" id="ARBA00022729"/>
    </source>
</evidence>
<dbReference type="RefSeq" id="XP_005714177.1">
    <property type="nucleotide sequence ID" value="XM_005714120.1"/>
</dbReference>
<sequence length="186" mass="20343">MGVSAEDFNNDGYVDIVVTTFSGNDFVLLNEGGTGFRRFNLPEVRKPSSTRGHNVMALDYNRNGKVDLIFSQGFRKAFTGGYRLMRNNLAIGPNSHYLLVRVGNEPSRAITSINAIVTVHIGTQRLTRRVGGRGAQSGSQSYIDTVHFGLGSTAVVTKVTVKWTTGFMVARTNVRADRVIRFGVGL</sequence>
<evidence type="ECO:0000313" key="4">
    <source>
        <dbReference type="Proteomes" id="UP000012073"/>
    </source>
</evidence>
<dbReference type="KEGG" id="ccp:CHC_T00002982001"/>
<name>R7Q973_CHOCR</name>